<dbReference type="Pfam" id="PF12872">
    <property type="entry name" value="OST-HTH"/>
    <property type="match status" value="1"/>
</dbReference>
<reference evidence="4" key="1">
    <citation type="submission" date="2021-01" db="EMBL/GenBank/DDBJ databases">
        <title>Caligus Genome Assembly.</title>
        <authorList>
            <person name="Gallardo-Escarate C."/>
        </authorList>
    </citation>
    <scope>NUCLEOTIDE SEQUENCE [LARGE SCALE GENOMIC DNA]</scope>
</reference>
<sequence length="187" mass="20931">MSEESDRKEVIKLIRACLLSSKGGVCLDQINRDYHDLVGENIPYRKLGHANLTDFFSKARDVCRIMESQGKILVHPWPPGQPTHRPPRQRAKEVVLGIRKREKARWRSSSSSTMASAAPPKDPPGSLPFTPTTTTPITTTLMAMAKEGIIHEEEPPTRKWAQDDSHPEAASRTPRFECPLSLNPEGE</sequence>
<organism evidence="3 4">
    <name type="scientific">Caligus rogercresseyi</name>
    <name type="common">Sea louse</name>
    <dbReference type="NCBI Taxonomy" id="217165"/>
    <lineage>
        <taxon>Eukaryota</taxon>
        <taxon>Metazoa</taxon>
        <taxon>Ecdysozoa</taxon>
        <taxon>Arthropoda</taxon>
        <taxon>Crustacea</taxon>
        <taxon>Multicrustacea</taxon>
        <taxon>Hexanauplia</taxon>
        <taxon>Copepoda</taxon>
        <taxon>Siphonostomatoida</taxon>
        <taxon>Caligidae</taxon>
        <taxon>Caligus</taxon>
    </lineage>
</organism>
<evidence type="ECO:0000313" key="3">
    <source>
        <dbReference type="EMBL" id="QQP35895.1"/>
    </source>
</evidence>
<dbReference type="OrthoDB" id="10034606at2759"/>
<dbReference type="InterPro" id="IPR041966">
    <property type="entry name" value="LOTUS-like"/>
</dbReference>
<gene>
    <name evidence="3" type="ORF">FKW44_020834</name>
</gene>
<feature type="compositionally biased region" description="Low complexity" evidence="1">
    <location>
        <begin position="108"/>
        <end position="118"/>
    </location>
</feature>
<dbReference type="AlphaFoldDB" id="A0A7T8GQX5"/>
<dbReference type="Proteomes" id="UP000595437">
    <property type="component" value="Chromosome 15"/>
</dbReference>
<feature type="region of interest" description="Disordered" evidence="1">
    <location>
        <begin position="149"/>
        <end position="187"/>
    </location>
</feature>
<dbReference type="PROSITE" id="PS51644">
    <property type="entry name" value="HTH_OST"/>
    <property type="match status" value="1"/>
</dbReference>
<feature type="compositionally biased region" description="Basic and acidic residues" evidence="1">
    <location>
        <begin position="149"/>
        <end position="169"/>
    </location>
</feature>
<evidence type="ECO:0000259" key="2">
    <source>
        <dbReference type="PROSITE" id="PS51644"/>
    </source>
</evidence>
<keyword evidence="4" id="KW-1185">Reference proteome</keyword>
<name>A0A7T8GQX5_CALRO</name>
<evidence type="ECO:0000256" key="1">
    <source>
        <dbReference type="SAM" id="MobiDB-lite"/>
    </source>
</evidence>
<dbReference type="EMBL" id="CP045904">
    <property type="protein sequence ID" value="QQP35895.1"/>
    <property type="molecule type" value="Genomic_DNA"/>
</dbReference>
<dbReference type="CDD" id="cd09972">
    <property type="entry name" value="LOTUS_TDRD_OSKAR"/>
    <property type="match status" value="1"/>
</dbReference>
<protein>
    <submittedName>
        <fullName evidence="3">Tudor domaincontaining protein 7Alike</fullName>
    </submittedName>
</protein>
<feature type="domain" description="HTH OST-type" evidence="2">
    <location>
        <begin position="6"/>
        <end position="78"/>
    </location>
</feature>
<dbReference type="Gene3D" id="3.30.420.610">
    <property type="entry name" value="LOTUS domain-like"/>
    <property type="match status" value="1"/>
</dbReference>
<dbReference type="InterPro" id="IPR025605">
    <property type="entry name" value="OST-HTH/LOTUS_dom"/>
</dbReference>
<proteinExistence type="predicted"/>
<evidence type="ECO:0000313" key="4">
    <source>
        <dbReference type="Proteomes" id="UP000595437"/>
    </source>
</evidence>
<accession>A0A7T8GQX5</accession>
<feature type="region of interest" description="Disordered" evidence="1">
    <location>
        <begin position="101"/>
        <end position="133"/>
    </location>
</feature>